<reference evidence="1" key="1">
    <citation type="journal article" date="2014" name="Front. Microbiol.">
        <title>High frequency of phylogenetically diverse reductive dehalogenase-homologous genes in deep subseafloor sedimentary metagenomes.</title>
        <authorList>
            <person name="Kawai M."/>
            <person name="Futagami T."/>
            <person name="Toyoda A."/>
            <person name="Takaki Y."/>
            <person name="Nishi S."/>
            <person name="Hori S."/>
            <person name="Arai W."/>
            <person name="Tsubouchi T."/>
            <person name="Morono Y."/>
            <person name="Uchiyama I."/>
            <person name="Ito T."/>
            <person name="Fujiyama A."/>
            <person name="Inagaki F."/>
            <person name="Takami H."/>
        </authorList>
    </citation>
    <scope>NUCLEOTIDE SEQUENCE</scope>
    <source>
        <strain evidence="1">Expedition CK06-06</strain>
    </source>
</reference>
<comment type="caution">
    <text evidence="1">The sequence shown here is derived from an EMBL/GenBank/DDBJ whole genome shotgun (WGS) entry which is preliminary data.</text>
</comment>
<protein>
    <submittedName>
        <fullName evidence="1">Uncharacterized protein</fullName>
    </submittedName>
</protein>
<accession>X1AZ44</accession>
<dbReference type="EMBL" id="BART01010389">
    <property type="protein sequence ID" value="GAG88519.1"/>
    <property type="molecule type" value="Genomic_DNA"/>
</dbReference>
<evidence type="ECO:0000313" key="1">
    <source>
        <dbReference type="EMBL" id="GAG88519.1"/>
    </source>
</evidence>
<gene>
    <name evidence="1" type="ORF">S01H4_22615</name>
</gene>
<organism evidence="1">
    <name type="scientific">marine sediment metagenome</name>
    <dbReference type="NCBI Taxonomy" id="412755"/>
    <lineage>
        <taxon>unclassified sequences</taxon>
        <taxon>metagenomes</taxon>
        <taxon>ecological metagenomes</taxon>
    </lineage>
</organism>
<name>X1AZ44_9ZZZZ</name>
<sequence>MSKAISYYDWELSFRKSPTTANNLTNKKPKNINSIGLSEGEFKDFMTNWRKKNLSS</sequence>
<dbReference type="AlphaFoldDB" id="X1AZ44"/>
<proteinExistence type="predicted"/>